<comment type="subcellular location">
    <subcellularLocation>
        <location evidence="1">Membrane</location>
        <topology evidence="1">Multi-pass membrane protein</topology>
    </subcellularLocation>
</comment>
<evidence type="ECO:0000259" key="5">
    <source>
        <dbReference type="PROSITE" id="PS50850"/>
    </source>
</evidence>
<comment type="similarity">
    <text evidence="2">Belongs to the major facilitator superfamily. Monocarboxylate porter (TC 2.A.1.13) family.</text>
</comment>
<evidence type="ECO:0000313" key="6">
    <source>
        <dbReference type="EMBL" id="PVU94467.1"/>
    </source>
</evidence>
<feature type="transmembrane region" description="Helical" evidence="4">
    <location>
        <begin position="31"/>
        <end position="53"/>
    </location>
</feature>
<keyword evidence="7" id="KW-1185">Reference proteome</keyword>
<dbReference type="OrthoDB" id="6499973at2759"/>
<evidence type="ECO:0000256" key="1">
    <source>
        <dbReference type="ARBA" id="ARBA00004141"/>
    </source>
</evidence>
<accession>A0A2T9YQ53</accession>
<feature type="transmembrane region" description="Helical" evidence="4">
    <location>
        <begin position="232"/>
        <end position="254"/>
    </location>
</feature>
<dbReference type="InterPro" id="IPR020846">
    <property type="entry name" value="MFS_dom"/>
</dbReference>
<dbReference type="PROSITE" id="PS50850">
    <property type="entry name" value="MFS"/>
    <property type="match status" value="1"/>
</dbReference>
<sequence length="427" mass="45965">MSTQVSPAPSADFSAKKAHSESDNSPADSKYSWLVCCASFFCMFIAVGISNSFGIYQTYYSKYTLTTTKPSTIAWIGTLATSMMLVATIFSGRLFVSIGFRYTAWAGCVLGFLGLLLASFFENVGYLIATQGVLFGLGNGLIYSTSMAVTSQWFETKRGLALGIITSGCGCGGLVISRIVNAAIVNLGYQWSLRITSIMYFTIIFVAALAFKPRFQVTYKPKLVDITAFKGPVFLSVIACGFIGNLGYVVPIFFIPSEIINLGGSDSFASNQVTFFNVGFLVGGFAIGYLSDIIGPLNAFAISTFFAGAFQLIFWVAFKSLASLTVTSFFYGFFVPGFISQCVSAITRNYPSDKWASYSGTYFAAAGISVVVSNSFIDKLLGSSLGSPNYVRAAAFSGICYVIASLAIIPSIFYLRHKAGANKTWFC</sequence>
<feature type="transmembrane region" description="Helical" evidence="4">
    <location>
        <begin position="102"/>
        <end position="121"/>
    </location>
</feature>
<reference evidence="6 7" key="1">
    <citation type="journal article" date="2018" name="MBio">
        <title>Comparative Genomics Reveals the Core Gene Toolbox for the Fungus-Insect Symbiosis.</title>
        <authorList>
            <person name="Wang Y."/>
            <person name="Stata M."/>
            <person name="Wang W."/>
            <person name="Stajich J.E."/>
            <person name="White M.M."/>
            <person name="Moncalvo J.M."/>
        </authorList>
    </citation>
    <scope>NUCLEOTIDE SEQUENCE [LARGE SCALE GENOMIC DNA]</scope>
    <source>
        <strain evidence="6 7">SWE-8-4</strain>
    </source>
</reference>
<organism evidence="6 7">
    <name type="scientific">Smittium simulii</name>
    <dbReference type="NCBI Taxonomy" id="133385"/>
    <lineage>
        <taxon>Eukaryota</taxon>
        <taxon>Fungi</taxon>
        <taxon>Fungi incertae sedis</taxon>
        <taxon>Zoopagomycota</taxon>
        <taxon>Kickxellomycotina</taxon>
        <taxon>Harpellomycetes</taxon>
        <taxon>Harpellales</taxon>
        <taxon>Legeriomycetaceae</taxon>
        <taxon>Smittium</taxon>
    </lineage>
</organism>
<dbReference type="InterPro" id="IPR036259">
    <property type="entry name" value="MFS_trans_sf"/>
</dbReference>
<proteinExistence type="inferred from homology"/>
<protein>
    <recommendedName>
        <fullName evidence="5">Major facilitator superfamily (MFS) profile domain-containing protein</fullName>
    </recommendedName>
</protein>
<dbReference type="Gene3D" id="1.20.1250.20">
    <property type="entry name" value="MFS general substrate transporter like domains"/>
    <property type="match status" value="2"/>
</dbReference>
<dbReference type="InterPro" id="IPR050327">
    <property type="entry name" value="Proton-linked_MCT"/>
</dbReference>
<feature type="transmembrane region" description="Helical" evidence="4">
    <location>
        <begin position="274"/>
        <end position="290"/>
    </location>
</feature>
<dbReference type="Pfam" id="PF07690">
    <property type="entry name" value="MFS_1"/>
    <property type="match status" value="1"/>
</dbReference>
<keyword evidence="4" id="KW-0472">Membrane</keyword>
<keyword evidence="4" id="KW-1133">Transmembrane helix</keyword>
<feature type="transmembrane region" description="Helical" evidence="4">
    <location>
        <begin position="393"/>
        <end position="415"/>
    </location>
</feature>
<evidence type="ECO:0000256" key="3">
    <source>
        <dbReference type="SAM" id="MobiDB-lite"/>
    </source>
</evidence>
<gene>
    <name evidence="6" type="ORF">BB561_002528</name>
</gene>
<feature type="transmembrane region" description="Helical" evidence="4">
    <location>
        <begin position="161"/>
        <end position="185"/>
    </location>
</feature>
<feature type="transmembrane region" description="Helical" evidence="4">
    <location>
        <begin position="191"/>
        <end position="211"/>
    </location>
</feature>
<dbReference type="EMBL" id="MBFR01000089">
    <property type="protein sequence ID" value="PVU94467.1"/>
    <property type="molecule type" value="Genomic_DNA"/>
</dbReference>
<keyword evidence="4" id="KW-0812">Transmembrane</keyword>
<feature type="domain" description="Major facilitator superfamily (MFS) profile" evidence="5">
    <location>
        <begin position="32"/>
        <end position="422"/>
    </location>
</feature>
<dbReference type="GO" id="GO:0016020">
    <property type="term" value="C:membrane"/>
    <property type="evidence" value="ECO:0007669"/>
    <property type="project" value="UniProtKB-SubCell"/>
</dbReference>
<dbReference type="SUPFAM" id="SSF103473">
    <property type="entry name" value="MFS general substrate transporter"/>
    <property type="match status" value="1"/>
</dbReference>
<feature type="transmembrane region" description="Helical" evidence="4">
    <location>
        <begin position="324"/>
        <end position="343"/>
    </location>
</feature>
<dbReference type="AlphaFoldDB" id="A0A2T9YQ53"/>
<feature type="region of interest" description="Disordered" evidence="3">
    <location>
        <begin position="1"/>
        <end position="29"/>
    </location>
</feature>
<name>A0A2T9YQ53_9FUNG</name>
<feature type="transmembrane region" description="Helical" evidence="4">
    <location>
        <begin position="127"/>
        <end position="149"/>
    </location>
</feature>
<dbReference type="PANTHER" id="PTHR11360:SF284">
    <property type="entry name" value="EG:103B4.3 PROTEIN-RELATED"/>
    <property type="match status" value="1"/>
</dbReference>
<dbReference type="GO" id="GO:0022857">
    <property type="term" value="F:transmembrane transporter activity"/>
    <property type="evidence" value="ECO:0007669"/>
    <property type="project" value="InterPro"/>
</dbReference>
<feature type="transmembrane region" description="Helical" evidence="4">
    <location>
        <begin position="73"/>
        <end position="95"/>
    </location>
</feature>
<evidence type="ECO:0000256" key="2">
    <source>
        <dbReference type="ARBA" id="ARBA00006727"/>
    </source>
</evidence>
<dbReference type="InterPro" id="IPR011701">
    <property type="entry name" value="MFS"/>
</dbReference>
<dbReference type="Proteomes" id="UP000245383">
    <property type="component" value="Unassembled WGS sequence"/>
</dbReference>
<evidence type="ECO:0000256" key="4">
    <source>
        <dbReference type="SAM" id="Phobius"/>
    </source>
</evidence>
<comment type="caution">
    <text evidence="6">The sequence shown here is derived from an EMBL/GenBank/DDBJ whole genome shotgun (WGS) entry which is preliminary data.</text>
</comment>
<feature type="transmembrane region" description="Helical" evidence="4">
    <location>
        <begin position="355"/>
        <end position="373"/>
    </location>
</feature>
<evidence type="ECO:0000313" key="7">
    <source>
        <dbReference type="Proteomes" id="UP000245383"/>
    </source>
</evidence>
<feature type="transmembrane region" description="Helical" evidence="4">
    <location>
        <begin position="297"/>
        <end position="318"/>
    </location>
</feature>
<dbReference type="PANTHER" id="PTHR11360">
    <property type="entry name" value="MONOCARBOXYLATE TRANSPORTER"/>
    <property type="match status" value="1"/>
</dbReference>